<dbReference type="InterPro" id="IPR024775">
    <property type="entry name" value="DinB-like"/>
</dbReference>
<organism evidence="2 3">
    <name type="scientific">Flavobacterium cutihirudinis</name>
    <dbReference type="NCBI Taxonomy" id="1265740"/>
    <lineage>
        <taxon>Bacteria</taxon>
        <taxon>Pseudomonadati</taxon>
        <taxon>Bacteroidota</taxon>
        <taxon>Flavobacteriia</taxon>
        <taxon>Flavobacteriales</taxon>
        <taxon>Flavobacteriaceae</taxon>
        <taxon>Flavobacterium</taxon>
    </lineage>
</organism>
<dbReference type="SUPFAM" id="SSF109854">
    <property type="entry name" value="DinB/YfiT-like putative metalloenzymes"/>
    <property type="match status" value="1"/>
</dbReference>
<feature type="domain" description="DinB-like" evidence="1">
    <location>
        <begin position="12"/>
        <end position="159"/>
    </location>
</feature>
<dbReference type="Gene3D" id="1.20.120.450">
    <property type="entry name" value="dinb family like domain"/>
    <property type="match status" value="1"/>
</dbReference>
<protein>
    <submittedName>
        <fullName evidence="2">DinB family protein</fullName>
    </submittedName>
</protein>
<reference evidence="2 3" key="1">
    <citation type="submission" date="2018-07" db="EMBL/GenBank/DDBJ databases">
        <title>Genomic Encyclopedia of Archaeal and Bacterial Type Strains, Phase II (KMG-II): from individual species to whole genera.</title>
        <authorList>
            <person name="Goeker M."/>
        </authorList>
    </citation>
    <scope>NUCLEOTIDE SEQUENCE [LARGE SCALE GENOMIC DNA]</scope>
    <source>
        <strain evidence="2 3">DSM 25795</strain>
    </source>
</reference>
<dbReference type="AlphaFoldDB" id="A0A3D9FPN9"/>
<dbReference type="EMBL" id="QRDQ01000010">
    <property type="protein sequence ID" value="RED22439.1"/>
    <property type="molecule type" value="Genomic_DNA"/>
</dbReference>
<accession>A0A3D9FPN9</accession>
<evidence type="ECO:0000259" key="1">
    <source>
        <dbReference type="Pfam" id="PF12867"/>
    </source>
</evidence>
<proteinExistence type="predicted"/>
<comment type="caution">
    <text evidence="2">The sequence shown here is derived from an EMBL/GenBank/DDBJ whole genome shotgun (WGS) entry which is preliminary data.</text>
</comment>
<dbReference type="RefSeq" id="WP_115889071.1">
    <property type="nucleotide sequence ID" value="NZ_QRDQ01000010.1"/>
</dbReference>
<dbReference type="Pfam" id="PF12867">
    <property type="entry name" value="DinB_2"/>
    <property type="match status" value="1"/>
</dbReference>
<evidence type="ECO:0000313" key="3">
    <source>
        <dbReference type="Proteomes" id="UP000257004"/>
    </source>
</evidence>
<keyword evidence="3" id="KW-1185">Reference proteome</keyword>
<evidence type="ECO:0000313" key="2">
    <source>
        <dbReference type="EMBL" id="RED22439.1"/>
    </source>
</evidence>
<gene>
    <name evidence="2" type="ORF">BD847_3068</name>
</gene>
<dbReference type="Proteomes" id="UP000257004">
    <property type="component" value="Unassembled WGS sequence"/>
</dbReference>
<dbReference type="InterPro" id="IPR034660">
    <property type="entry name" value="DinB/YfiT-like"/>
</dbReference>
<name>A0A3D9FPN9_9FLAO</name>
<dbReference type="OrthoDB" id="679284at2"/>
<sequence>MKAETRKNIVDTFEELYKIISSFSDAELNTIPFQGSWTGGQTAQHIIMACSGYPKLFSGNTEETKRKPDEKVKEIDDLFLNFNIKMNAPEFLLPDNKEYNKNNQISKLLQVENELLESAEKYDLTRTCLDFQVPGFDKFTIYEWINFALVHTQRHTNQLNNIHKYLNKS</sequence>